<keyword evidence="1" id="KW-0472">Membrane</keyword>
<keyword evidence="1" id="KW-1133">Transmembrane helix</keyword>
<reference evidence="2 3" key="1">
    <citation type="journal article" date="2018" name="Emerg. Microbes Infect.">
        <title>Genomic analysis of oral Campylobacter concisus strains identified a potential bacterial molecular marker associated with active Crohn's disease.</title>
        <authorList>
            <person name="Liu F."/>
            <person name="Ma R."/>
            <person name="Tay C.Y.A."/>
            <person name="Octavia S."/>
            <person name="Lan R."/>
            <person name="Chung H.K.L."/>
            <person name="Riordan S.M."/>
            <person name="Grimm M.C."/>
            <person name="Leong R.W."/>
            <person name="Tanaka M.M."/>
            <person name="Connor S."/>
            <person name="Zhang L."/>
        </authorList>
    </citation>
    <scope>NUCLEOTIDE SEQUENCE [LARGE SCALE GENOMIC DNA]</scope>
    <source>
        <strain evidence="2 3">P27CDO-S2</strain>
    </source>
</reference>
<accession>A0AAE7P318</accession>
<proteinExistence type="predicted"/>
<evidence type="ECO:0000313" key="2">
    <source>
        <dbReference type="EMBL" id="QPH86504.1"/>
    </source>
</evidence>
<dbReference type="EMBL" id="CP049272">
    <property type="protein sequence ID" value="QPH86504.1"/>
    <property type="molecule type" value="Genomic_DNA"/>
</dbReference>
<organism evidence="2 3">
    <name type="scientific">Campylobacter concisus</name>
    <dbReference type="NCBI Taxonomy" id="199"/>
    <lineage>
        <taxon>Bacteria</taxon>
        <taxon>Pseudomonadati</taxon>
        <taxon>Campylobacterota</taxon>
        <taxon>Epsilonproteobacteria</taxon>
        <taxon>Campylobacterales</taxon>
        <taxon>Campylobacteraceae</taxon>
        <taxon>Campylobacter</taxon>
    </lineage>
</organism>
<protein>
    <submittedName>
        <fullName evidence="2">Uncharacterized protein</fullName>
    </submittedName>
</protein>
<dbReference type="RefSeq" id="WP_107770221.1">
    <property type="nucleotide sequence ID" value="NZ_CP049272.1"/>
</dbReference>
<dbReference type="AlphaFoldDB" id="A0AAE7P318"/>
<name>A0AAE7P318_9BACT</name>
<dbReference type="Proteomes" id="UP000594513">
    <property type="component" value="Chromosome"/>
</dbReference>
<gene>
    <name evidence="2" type="ORF">CVT17_05790</name>
</gene>
<evidence type="ECO:0000256" key="1">
    <source>
        <dbReference type="SAM" id="Phobius"/>
    </source>
</evidence>
<feature type="transmembrane region" description="Helical" evidence="1">
    <location>
        <begin position="7"/>
        <end position="33"/>
    </location>
</feature>
<keyword evidence="1" id="KW-0812">Transmembrane</keyword>
<sequence length="364" mass="42985">MKPIKWIRIWIITTIILFILTFLIIFTINPYYIYEVNLFNFRKVTIYDKSREIEPVIIKQIKPFSIALGTSRPKYGIDVSHEYFKPVSYNLAISGGSIYENKQLFELSIQQKNLKHVLLCLDYRMFSQKDKENDGIISNSSKIKYIFSLDALMDSFKTMFENGNAAVLHNGNTILFLKHNNYANEFKSVEKDYYKNNSKNYTYTNTGKNSFLDFEELLEIAYKNDVDTDIIFNPSHIRLWESLDYFIGLDTWYKWKKDIVLTVEKVAKKYNKKPFRVVDFAVYHEITNEKIPTDGAKMKFYFESSHYTPKLGNIVLDRLMNKSSYKDFGVEITSKNIDAHIEKQKSLRSKFINTQEYRQEVFGD</sequence>
<evidence type="ECO:0000313" key="3">
    <source>
        <dbReference type="Proteomes" id="UP000594513"/>
    </source>
</evidence>